<gene>
    <name evidence="1" type="ORF">Q4Q35_10725</name>
</gene>
<dbReference type="EMBL" id="JAUOEK010000118">
    <property type="protein sequence ID" value="MDO5970279.1"/>
    <property type="molecule type" value="Genomic_DNA"/>
</dbReference>
<name>A0ABT8WAV6_9FLAO</name>
<proteinExistence type="predicted"/>
<evidence type="ECO:0000313" key="2">
    <source>
        <dbReference type="Proteomes" id="UP001176883"/>
    </source>
</evidence>
<sequence length="52" mass="6366">MKNGSKIKERVIKVKENKVITMELYESNWPVKDMKWRTAIENKMVRRWSLKN</sequence>
<keyword evidence="2" id="KW-1185">Reference proteome</keyword>
<accession>A0ABT8WAV6</accession>
<organism evidence="1 2">
    <name type="scientific">Flavivirga aquimarina</name>
    <dbReference type="NCBI Taxonomy" id="2027862"/>
    <lineage>
        <taxon>Bacteria</taxon>
        <taxon>Pseudomonadati</taxon>
        <taxon>Bacteroidota</taxon>
        <taxon>Flavobacteriia</taxon>
        <taxon>Flavobacteriales</taxon>
        <taxon>Flavobacteriaceae</taxon>
        <taxon>Flavivirga</taxon>
    </lineage>
</organism>
<protein>
    <submittedName>
        <fullName evidence="1">Uncharacterized protein</fullName>
    </submittedName>
</protein>
<comment type="caution">
    <text evidence="1">The sequence shown here is derived from an EMBL/GenBank/DDBJ whole genome shotgun (WGS) entry which is preliminary data.</text>
</comment>
<dbReference type="Proteomes" id="UP001176883">
    <property type="component" value="Unassembled WGS sequence"/>
</dbReference>
<dbReference type="RefSeq" id="WP_303277970.1">
    <property type="nucleotide sequence ID" value="NZ_JAUOEK010000118.1"/>
</dbReference>
<reference evidence="1" key="1">
    <citation type="submission" date="2023-07" db="EMBL/GenBank/DDBJ databases">
        <title>Two novel species in the genus Flavivirga.</title>
        <authorList>
            <person name="Kwon K."/>
        </authorList>
    </citation>
    <scope>NUCLEOTIDE SEQUENCE</scope>
    <source>
        <strain evidence="1">KCTC 52353</strain>
    </source>
</reference>
<evidence type="ECO:0000313" key="1">
    <source>
        <dbReference type="EMBL" id="MDO5970279.1"/>
    </source>
</evidence>